<sequence>MKALKLNKIYIWAIALAMVGCTNLEIEQTDSIFADLSGEFNGVDAGGTLTDLYNAVRSQTESQENLYALTEVSSDEFVVPTRGTDWGDNGVWRTLHSHTWSPTHQRVKNTWNDQNRNVYNATTIIDSRSNPTAQQAAEAKFIRAYSMFWLIDMFGQVPFRTPDEGPDVNPTVMSRAEAFDFAVKDLTEAIPDLPSIGPSTDLVGASKAAGMLLLAKFYLNKHIFTGTGTADASDMAQVISLVDDIKAEGFDLQEGYFELFEDSVNNETIWFTTSSVGNNIWDTLHYNQIVPDQAGGWNGFTTIAEFYDLFEGDPNINVPGSGQEERRGFVPTDGTNYGIGNGFLIGQQYDANGNAYKDRTGAPLVFTKELPGLLGNNERTGIRVIKYNPANGAFANHKIVFRYADAHLMKAEATFRSGGDATALINELRTLRGASPIGSVTEQDIIDERGRELYGEQWRRNDLIRFGQFTAPWSYKEVSGDETKNLFPIPATAIISNPNLVQNPGY</sequence>
<feature type="signal peptide" evidence="6">
    <location>
        <begin position="1"/>
        <end position="17"/>
    </location>
</feature>
<evidence type="ECO:0000259" key="7">
    <source>
        <dbReference type="Pfam" id="PF07980"/>
    </source>
</evidence>
<dbReference type="EMBL" id="QXFI01000026">
    <property type="protein sequence ID" value="RIV44145.1"/>
    <property type="molecule type" value="Genomic_DNA"/>
</dbReference>
<dbReference type="AlphaFoldDB" id="A0A3A1NHH9"/>
<evidence type="ECO:0000313" key="12">
    <source>
        <dbReference type="Proteomes" id="UP000321621"/>
    </source>
</evidence>
<keyword evidence="12" id="KW-1185">Reference proteome</keyword>
<evidence type="ECO:0000313" key="11">
    <source>
        <dbReference type="Proteomes" id="UP000266691"/>
    </source>
</evidence>
<protein>
    <submittedName>
        <fullName evidence="9">RagB/SusD family nutrient uptake outer membrane protein</fullName>
    </submittedName>
</protein>
<keyword evidence="3 6" id="KW-0732">Signal</keyword>
<dbReference type="OrthoDB" id="5694214at2"/>
<gene>
    <name evidence="9" type="ORF">D2V05_11700</name>
    <name evidence="10" type="ORF">FQ017_11590</name>
</gene>
<proteinExistence type="inferred from homology"/>
<dbReference type="SUPFAM" id="SSF48452">
    <property type="entry name" value="TPR-like"/>
    <property type="match status" value="1"/>
</dbReference>
<reference evidence="9 11" key="1">
    <citation type="submission" date="2018-08" db="EMBL/GenBank/DDBJ databases">
        <title>Proposal of Muricauda 72 sp.nov. and Muricauda NH166 sp.nov., isolated from seawater.</title>
        <authorList>
            <person name="Cheng H."/>
            <person name="Wu Y.-H."/>
            <person name="Guo L.-L."/>
            <person name="Xu X.-W."/>
        </authorList>
    </citation>
    <scope>NUCLEOTIDE SEQUENCE [LARGE SCALE GENOMIC DNA]</scope>
    <source>
        <strain evidence="9 11">72</strain>
    </source>
</reference>
<evidence type="ECO:0000256" key="5">
    <source>
        <dbReference type="ARBA" id="ARBA00023237"/>
    </source>
</evidence>
<dbReference type="Pfam" id="PF07980">
    <property type="entry name" value="SusD_RagB"/>
    <property type="match status" value="1"/>
</dbReference>
<evidence type="ECO:0000313" key="9">
    <source>
        <dbReference type="EMBL" id="RIV44145.1"/>
    </source>
</evidence>
<feature type="domain" description="SusD-like N-terminal" evidence="8">
    <location>
        <begin position="82"/>
        <end position="219"/>
    </location>
</feature>
<evidence type="ECO:0000256" key="4">
    <source>
        <dbReference type="ARBA" id="ARBA00023136"/>
    </source>
</evidence>
<evidence type="ECO:0000256" key="1">
    <source>
        <dbReference type="ARBA" id="ARBA00004442"/>
    </source>
</evidence>
<evidence type="ECO:0000256" key="3">
    <source>
        <dbReference type="ARBA" id="ARBA00022729"/>
    </source>
</evidence>
<feature type="domain" description="RagB/SusD" evidence="7">
    <location>
        <begin position="267"/>
        <end position="506"/>
    </location>
</feature>
<dbReference type="Pfam" id="PF14322">
    <property type="entry name" value="SusD-like_3"/>
    <property type="match status" value="1"/>
</dbReference>
<comment type="subcellular location">
    <subcellularLocation>
        <location evidence="1">Cell outer membrane</location>
    </subcellularLocation>
</comment>
<dbReference type="EMBL" id="VNWK01000026">
    <property type="protein sequence ID" value="TXJ94056.1"/>
    <property type="molecule type" value="Genomic_DNA"/>
</dbReference>
<evidence type="ECO:0000313" key="10">
    <source>
        <dbReference type="EMBL" id="TXJ94056.1"/>
    </source>
</evidence>
<evidence type="ECO:0000256" key="6">
    <source>
        <dbReference type="SAM" id="SignalP"/>
    </source>
</evidence>
<name>A0A3A1NHH9_9FLAO</name>
<dbReference type="RefSeq" id="WP_119647837.1">
    <property type="nucleotide sequence ID" value="NZ_QXFI01000026.1"/>
</dbReference>
<keyword evidence="5" id="KW-0998">Cell outer membrane</keyword>
<comment type="similarity">
    <text evidence="2">Belongs to the SusD family.</text>
</comment>
<dbReference type="GO" id="GO:0009279">
    <property type="term" value="C:cell outer membrane"/>
    <property type="evidence" value="ECO:0007669"/>
    <property type="project" value="UniProtKB-SubCell"/>
</dbReference>
<evidence type="ECO:0000259" key="8">
    <source>
        <dbReference type="Pfam" id="PF14322"/>
    </source>
</evidence>
<dbReference type="Proteomes" id="UP000321621">
    <property type="component" value="Unassembled WGS sequence"/>
</dbReference>
<accession>A0A3A1NHH9</accession>
<dbReference type="Proteomes" id="UP000266691">
    <property type="component" value="Unassembled WGS sequence"/>
</dbReference>
<dbReference type="InterPro" id="IPR012944">
    <property type="entry name" value="SusD_RagB_dom"/>
</dbReference>
<dbReference type="InterPro" id="IPR033985">
    <property type="entry name" value="SusD-like_N"/>
</dbReference>
<dbReference type="Gene3D" id="1.25.40.390">
    <property type="match status" value="1"/>
</dbReference>
<organism evidence="9 11">
    <name type="scientific">Flagellimonas pelagia</name>
    <dbReference type="NCBI Taxonomy" id="2306998"/>
    <lineage>
        <taxon>Bacteria</taxon>
        <taxon>Pseudomonadati</taxon>
        <taxon>Bacteroidota</taxon>
        <taxon>Flavobacteriia</taxon>
        <taxon>Flavobacteriales</taxon>
        <taxon>Flavobacteriaceae</taxon>
        <taxon>Flagellimonas</taxon>
    </lineage>
</organism>
<keyword evidence="4" id="KW-0472">Membrane</keyword>
<evidence type="ECO:0000256" key="2">
    <source>
        <dbReference type="ARBA" id="ARBA00006275"/>
    </source>
</evidence>
<reference evidence="10 12" key="2">
    <citation type="submission" date="2019-07" db="EMBL/GenBank/DDBJ databases">
        <title>Draft genome of two Muricauda strains isolated from deep sea.</title>
        <authorList>
            <person name="Sun C."/>
        </authorList>
    </citation>
    <scope>NUCLEOTIDE SEQUENCE [LARGE SCALE GENOMIC DNA]</scope>
    <source>
        <strain evidence="10 12">72</strain>
    </source>
</reference>
<dbReference type="PROSITE" id="PS51257">
    <property type="entry name" value="PROKAR_LIPOPROTEIN"/>
    <property type="match status" value="1"/>
</dbReference>
<feature type="chain" id="PRO_5017260033" evidence="6">
    <location>
        <begin position="18"/>
        <end position="506"/>
    </location>
</feature>
<dbReference type="InterPro" id="IPR011990">
    <property type="entry name" value="TPR-like_helical_dom_sf"/>
</dbReference>
<comment type="caution">
    <text evidence="9">The sequence shown here is derived from an EMBL/GenBank/DDBJ whole genome shotgun (WGS) entry which is preliminary data.</text>
</comment>